<sequence length="105" mass="11786">MNIGRDDKSYALLILDASRYLNQAATYLNTIISKDDTGNLIVTRASLKGLSMQVTRLSKNGCDMIEIQKIINRVQKLIDQLPPIPQVMQYAELAKENLIKAIAYC</sequence>
<gene>
    <name evidence="1" type="ordered locus">Calag_0772</name>
</gene>
<evidence type="ECO:0000313" key="2">
    <source>
        <dbReference type="Proteomes" id="UP000010469"/>
    </source>
</evidence>
<dbReference type="KEGG" id="clg:Calag_0772"/>
<dbReference type="GeneID" id="14212032"/>
<protein>
    <submittedName>
        <fullName evidence="1">Uncharacterized protein</fullName>
    </submittedName>
</protein>
<proteinExistence type="predicted"/>
<dbReference type="RefSeq" id="WP_015232412.1">
    <property type="nucleotide sequence ID" value="NC_019791.1"/>
</dbReference>
<dbReference type="AlphaFoldDB" id="L0ABU0"/>
<dbReference type="EMBL" id="CP003378">
    <property type="protein sequence ID" value="AFZ70515.1"/>
    <property type="molecule type" value="Genomic_DNA"/>
</dbReference>
<evidence type="ECO:0000313" key="1">
    <source>
        <dbReference type="EMBL" id="AFZ70515.1"/>
    </source>
</evidence>
<keyword evidence="2" id="KW-1185">Reference proteome</keyword>
<accession>L0ABU0</accession>
<name>L0ABU0_CALLD</name>
<organism evidence="1 2">
    <name type="scientific">Caldisphaera lagunensis (strain DSM 15908 / JCM 11604 / ANMR 0165 / IC-154)</name>
    <dbReference type="NCBI Taxonomy" id="1056495"/>
    <lineage>
        <taxon>Archaea</taxon>
        <taxon>Thermoproteota</taxon>
        <taxon>Thermoprotei</taxon>
        <taxon>Acidilobales</taxon>
        <taxon>Caldisphaeraceae</taxon>
        <taxon>Caldisphaera</taxon>
    </lineage>
</organism>
<dbReference type="Proteomes" id="UP000010469">
    <property type="component" value="Chromosome"/>
</dbReference>
<dbReference type="HOGENOM" id="CLU_2230248_0_0_2"/>
<reference evidence="2" key="1">
    <citation type="submission" date="2012-03" db="EMBL/GenBank/DDBJ databases">
        <title>Complete genome of Caldisphaera lagunensis DSM 15908.</title>
        <authorList>
            <person name="Lucas S."/>
            <person name="Copeland A."/>
            <person name="Lapidus A."/>
            <person name="Glavina del Rio T."/>
            <person name="Dalin E."/>
            <person name="Tice H."/>
            <person name="Bruce D."/>
            <person name="Goodwin L."/>
            <person name="Pitluck S."/>
            <person name="Peters L."/>
            <person name="Mikhailova N."/>
            <person name="Teshima H."/>
            <person name="Kyrpides N."/>
            <person name="Mavromatis K."/>
            <person name="Ivanova N."/>
            <person name="Brettin T."/>
            <person name="Detter J.C."/>
            <person name="Han C."/>
            <person name="Larimer F."/>
            <person name="Land M."/>
            <person name="Hauser L."/>
            <person name="Markowitz V."/>
            <person name="Cheng J.-F."/>
            <person name="Hugenholtz P."/>
            <person name="Woyke T."/>
            <person name="Wu D."/>
            <person name="Spring S."/>
            <person name="Schroeder M."/>
            <person name="Brambilla E."/>
            <person name="Klenk H.-P."/>
            <person name="Eisen J.A."/>
        </authorList>
    </citation>
    <scope>NUCLEOTIDE SEQUENCE [LARGE SCALE GENOMIC DNA]</scope>
    <source>
        <strain evidence="2">DSM 15908 / JCM 11604 / IC-154</strain>
    </source>
</reference>
<dbReference type="InParanoid" id="L0ABU0"/>